<evidence type="ECO:0000256" key="2">
    <source>
        <dbReference type="ARBA" id="ARBA00004448"/>
    </source>
</evidence>
<evidence type="ECO:0000256" key="6">
    <source>
        <dbReference type="ARBA" id="ARBA00022660"/>
    </source>
</evidence>
<keyword evidence="9" id="KW-1278">Translocase</keyword>
<comment type="subcellular location">
    <subcellularLocation>
        <location evidence="2">Mitochondrion inner membrane</location>
        <topology evidence="2">Multi-pass membrane protein</topology>
    </subcellularLocation>
</comment>
<evidence type="ECO:0000256" key="15">
    <source>
        <dbReference type="ARBA" id="ARBA00023136"/>
    </source>
</evidence>
<feature type="transmembrane region" description="Helical" evidence="18">
    <location>
        <begin position="427"/>
        <end position="447"/>
    </location>
</feature>
<name>A0A8B6QMK8_9NEOP</name>
<dbReference type="Pfam" id="PF00361">
    <property type="entry name" value="Proton_antipo_M"/>
    <property type="match status" value="1"/>
</dbReference>
<keyword evidence="10" id="KW-0249">Electron transport</keyword>
<feature type="transmembrane region" description="Helical" evidence="18">
    <location>
        <begin position="275"/>
        <end position="295"/>
    </location>
</feature>
<feature type="transmembrane region" description="Helical" evidence="18">
    <location>
        <begin position="336"/>
        <end position="360"/>
    </location>
</feature>
<evidence type="ECO:0000256" key="13">
    <source>
        <dbReference type="ARBA" id="ARBA00023075"/>
    </source>
</evidence>
<dbReference type="AlphaFoldDB" id="A0A8B6QMK8"/>
<evidence type="ECO:0000256" key="8">
    <source>
        <dbReference type="ARBA" id="ARBA00022792"/>
    </source>
</evidence>
<dbReference type="GO" id="GO:0008137">
    <property type="term" value="F:NADH dehydrogenase (ubiquinone) activity"/>
    <property type="evidence" value="ECO:0007669"/>
    <property type="project" value="UniProtKB-EC"/>
</dbReference>
<feature type="transmembrane region" description="Helical" evidence="18">
    <location>
        <begin position="51"/>
        <end position="77"/>
    </location>
</feature>
<keyword evidence="15 18" id="KW-0472">Membrane</keyword>
<dbReference type="GO" id="GO:0003954">
    <property type="term" value="F:NADH dehydrogenase activity"/>
    <property type="evidence" value="ECO:0007669"/>
    <property type="project" value="TreeGrafter"/>
</dbReference>
<dbReference type="EC" id="7.1.1.2" evidence="3"/>
<dbReference type="PRINTS" id="PR01434">
    <property type="entry name" value="NADHDHGNASE5"/>
</dbReference>
<feature type="domain" description="NADH:quinone oxidoreductase/Mrp antiporter transmembrane" evidence="19">
    <location>
        <begin position="109"/>
        <end position="391"/>
    </location>
</feature>
<evidence type="ECO:0000256" key="11">
    <source>
        <dbReference type="ARBA" id="ARBA00022989"/>
    </source>
</evidence>
<evidence type="ECO:0000313" key="21">
    <source>
        <dbReference type="EMBL" id="QTJ29951.1"/>
    </source>
</evidence>
<feature type="transmembrane region" description="Helical" evidence="18">
    <location>
        <begin position="453"/>
        <end position="477"/>
    </location>
</feature>
<dbReference type="InterPro" id="IPR001750">
    <property type="entry name" value="ND/Mrp_TM"/>
</dbReference>
<feature type="transmembrane region" description="Helical" evidence="18">
    <location>
        <begin position="186"/>
        <end position="208"/>
    </location>
</feature>
<feature type="transmembrane region" description="Helical" evidence="18">
    <location>
        <begin position="89"/>
        <end position="108"/>
    </location>
</feature>
<dbReference type="EMBL" id="MW549198">
    <property type="protein sequence ID" value="QTJ29951.1"/>
    <property type="molecule type" value="Genomic_DNA"/>
</dbReference>
<gene>
    <name evidence="21" type="primary">nad5</name>
</gene>
<evidence type="ECO:0000259" key="19">
    <source>
        <dbReference type="Pfam" id="PF00361"/>
    </source>
</evidence>
<evidence type="ECO:0000256" key="17">
    <source>
        <dbReference type="ARBA" id="ARBA00049551"/>
    </source>
</evidence>
<evidence type="ECO:0000256" key="4">
    <source>
        <dbReference type="ARBA" id="ARBA00021096"/>
    </source>
</evidence>
<feature type="transmembrane region" description="Helical" evidence="18">
    <location>
        <begin position="7"/>
        <end position="31"/>
    </location>
</feature>
<keyword evidence="11 18" id="KW-1133">Transmembrane helix</keyword>
<feature type="transmembrane region" description="Helical" evidence="18">
    <location>
        <begin position="307"/>
        <end position="324"/>
    </location>
</feature>
<feature type="transmembrane region" description="Helical" evidence="18">
    <location>
        <begin position="154"/>
        <end position="174"/>
    </location>
</feature>
<dbReference type="InterPro" id="IPR003945">
    <property type="entry name" value="NU5C-like"/>
</dbReference>
<dbReference type="GO" id="GO:0042773">
    <property type="term" value="P:ATP synthesis coupled electron transport"/>
    <property type="evidence" value="ECO:0007669"/>
    <property type="project" value="InterPro"/>
</dbReference>
<dbReference type="GO" id="GO:0015990">
    <property type="term" value="P:electron transport coupled proton transport"/>
    <property type="evidence" value="ECO:0007669"/>
    <property type="project" value="TreeGrafter"/>
</dbReference>
<evidence type="ECO:0000256" key="7">
    <source>
        <dbReference type="ARBA" id="ARBA00022692"/>
    </source>
</evidence>
<keyword evidence="8" id="KW-0999">Mitochondrion inner membrane</keyword>
<keyword evidence="5" id="KW-0813">Transport</keyword>
<evidence type="ECO:0000259" key="20">
    <source>
        <dbReference type="Pfam" id="PF06455"/>
    </source>
</evidence>
<dbReference type="InterPro" id="IPR010934">
    <property type="entry name" value="NADH_DH_su5_C"/>
</dbReference>
<accession>A0A8B6QMK8</accession>
<organism evidence="21">
    <name type="scientific">Graphium eurous asakurae</name>
    <dbReference type="NCBI Taxonomy" id="501402"/>
    <lineage>
        <taxon>Eukaryota</taxon>
        <taxon>Metazoa</taxon>
        <taxon>Ecdysozoa</taxon>
        <taxon>Arthropoda</taxon>
        <taxon>Hexapoda</taxon>
        <taxon>Insecta</taxon>
        <taxon>Pterygota</taxon>
        <taxon>Neoptera</taxon>
        <taxon>Endopterygota</taxon>
        <taxon>Lepidoptera</taxon>
        <taxon>Glossata</taxon>
        <taxon>Ditrysia</taxon>
        <taxon>Papilionoidea</taxon>
        <taxon>Papilionidae</taxon>
        <taxon>Papilioninae</taxon>
        <taxon>Graphium</taxon>
    </lineage>
</organism>
<feature type="transmembrane region" description="Helical" evidence="18">
    <location>
        <begin position="380"/>
        <end position="406"/>
    </location>
</feature>
<feature type="transmembrane region" description="Helical" evidence="18">
    <location>
        <begin position="561"/>
        <end position="579"/>
    </location>
</feature>
<feature type="transmembrane region" description="Helical" evidence="18">
    <location>
        <begin position="220"/>
        <end position="240"/>
    </location>
</feature>
<dbReference type="GO" id="GO:0005743">
    <property type="term" value="C:mitochondrial inner membrane"/>
    <property type="evidence" value="ECO:0007669"/>
    <property type="project" value="UniProtKB-SubCell"/>
</dbReference>
<dbReference type="PANTHER" id="PTHR42829">
    <property type="entry name" value="NADH-UBIQUINONE OXIDOREDUCTASE CHAIN 5"/>
    <property type="match status" value="1"/>
</dbReference>
<evidence type="ECO:0000256" key="5">
    <source>
        <dbReference type="ARBA" id="ARBA00022448"/>
    </source>
</evidence>
<protein>
    <recommendedName>
        <fullName evidence="4">NADH-ubiquinone oxidoreductase chain 5</fullName>
        <ecNumber evidence="3">7.1.1.2</ecNumber>
    </recommendedName>
    <alternativeName>
        <fullName evidence="16">NADH dehydrogenase subunit 5</fullName>
    </alternativeName>
</protein>
<evidence type="ECO:0000256" key="18">
    <source>
        <dbReference type="SAM" id="Phobius"/>
    </source>
</evidence>
<dbReference type="PRINTS" id="PR01435">
    <property type="entry name" value="NPOXDRDTASE5"/>
</dbReference>
<keyword evidence="14 21" id="KW-0496">Mitochondrion</keyword>
<keyword evidence="7 18" id="KW-0812">Transmembrane</keyword>
<evidence type="ECO:0000256" key="9">
    <source>
        <dbReference type="ARBA" id="ARBA00022967"/>
    </source>
</evidence>
<proteinExistence type="predicted"/>
<comment type="catalytic activity">
    <reaction evidence="17">
        <text>a ubiquinone + NADH + 5 H(+)(in) = a ubiquinol + NAD(+) + 4 H(+)(out)</text>
        <dbReference type="Rhea" id="RHEA:29091"/>
        <dbReference type="Rhea" id="RHEA-COMP:9565"/>
        <dbReference type="Rhea" id="RHEA-COMP:9566"/>
        <dbReference type="ChEBI" id="CHEBI:15378"/>
        <dbReference type="ChEBI" id="CHEBI:16389"/>
        <dbReference type="ChEBI" id="CHEBI:17976"/>
        <dbReference type="ChEBI" id="CHEBI:57540"/>
        <dbReference type="ChEBI" id="CHEBI:57945"/>
        <dbReference type="EC" id="7.1.1.2"/>
    </reaction>
</comment>
<keyword evidence="6" id="KW-0679">Respiratory chain</keyword>
<feature type="domain" description="NADH dehydrogenase subunit 5 C-terminal" evidence="20">
    <location>
        <begin position="396"/>
        <end position="577"/>
    </location>
</feature>
<dbReference type="PANTHER" id="PTHR42829:SF2">
    <property type="entry name" value="NADH-UBIQUINONE OXIDOREDUCTASE CHAIN 5"/>
    <property type="match status" value="1"/>
</dbReference>
<keyword evidence="13" id="KW-0830">Ubiquinone</keyword>
<evidence type="ECO:0000256" key="3">
    <source>
        <dbReference type="ARBA" id="ARBA00012944"/>
    </source>
</evidence>
<sequence length="580" mass="67937">MKNNNYSICFISFFFLFFFSLMNFFFMVYFIMEDLVIFLEWEIISFNSMVIVMSILLDWMSLLFMMFVLMISSSVIYYSKSYMSSELNLNRFIILVLLFVFSMILLIISPNMISIFLGWDGLGLVSYCLVIFYQNIKSYNAGMLTALSNRIGDVMILMLISWMMNYGSWNYIFYLDFMNNDYSMKMVSLLLIIAAMTKSAQIPFSSWLPAAMAAPTPVSALVHSSTLVTAGVYLLIRFNLMLVDMIFLKFLLLLSGLTMMMAGITANYEFDLKKIIALSTLSQLGLMMSILSMGLSDLAFFHLLTHAMFKALLFMCAGMIIHMMNDIQDIRYMGGISLYIPLTSLCLSISNLSLCGIPFLAGFYSKDLILEMVSMSNLNLLIFILYYFSTGLTMFYTIRLLFYLMVNDYNLLVVYNLYDEDYVMLKSMFMLLFMSLVVGSLLSWLIFNYPYMIYLPFNMKIMVLYVSFMGLFMGYLISKMSIYSKNKFLMFYKLSNFLSLMWFMPNLSTYGLNYYFMCMGYNLVKNVDMGWSELYSGQGMFKIMKNYSIFYNFYQMNNFKIYLFSFVLWMMIYYFMMLLY</sequence>
<evidence type="ECO:0000256" key="1">
    <source>
        <dbReference type="ARBA" id="ARBA00003257"/>
    </source>
</evidence>
<keyword evidence="12" id="KW-0520">NAD</keyword>
<feature type="transmembrane region" description="Helical" evidence="18">
    <location>
        <begin position="497"/>
        <end position="516"/>
    </location>
</feature>
<dbReference type="Pfam" id="PF06455">
    <property type="entry name" value="NADH5_C"/>
    <property type="match status" value="1"/>
</dbReference>
<feature type="transmembrane region" description="Helical" evidence="18">
    <location>
        <begin position="246"/>
        <end position="268"/>
    </location>
</feature>
<reference evidence="21" key="1">
    <citation type="submission" date="2021-01" db="EMBL/GenBank/DDBJ databases">
        <authorList>
            <person name="Hu S.-J."/>
            <person name="Zhang X."/>
            <person name="Duan K."/>
        </authorList>
    </citation>
    <scope>NUCLEOTIDE SEQUENCE</scope>
</reference>
<evidence type="ECO:0000256" key="14">
    <source>
        <dbReference type="ARBA" id="ARBA00023128"/>
    </source>
</evidence>
<evidence type="ECO:0000256" key="12">
    <source>
        <dbReference type="ARBA" id="ARBA00023027"/>
    </source>
</evidence>
<evidence type="ECO:0000256" key="10">
    <source>
        <dbReference type="ARBA" id="ARBA00022982"/>
    </source>
</evidence>
<evidence type="ECO:0000256" key="16">
    <source>
        <dbReference type="ARBA" id="ARBA00031027"/>
    </source>
</evidence>
<comment type="function">
    <text evidence="1">Core subunit of the mitochondrial membrane respiratory chain NADH dehydrogenase (Complex I) that is believed to belong to the minimal assembly required for catalysis. Complex I functions in the transfer of electrons from NADH to the respiratory chain. The immediate electron acceptor for the enzyme is believed to be ubiquinone.</text>
</comment>
<geneLocation type="mitochondrion" evidence="21"/>